<feature type="compositionally biased region" description="Polar residues" evidence="1">
    <location>
        <begin position="57"/>
        <end position="66"/>
    </location>
</feature>
<organism evidence="2 3">
    <name type="scientific">Leclercia adecarboxylata</name>
    <dbReference type="NCBI Taxonomy" id="83655"/>
    <lineage>
        <taxon>Bacteria</taxon>
        <taxon>Pseudomonadati</taxon>
        <taxon>Pseudomonadota</taxon>
        <taxon>Gammaproteobacteria</taxon>
        <taxon>Enterobacterales</taxon>
        <taxon>Enterobacteriaceae</taxon>
        <taxon>Leclercia</taxon>
    </lineage>
</organism>
<dbReference type="AlphaFoldDB" id="A0A4V6JHY8"/>
<name>A0A4V6JHY8_9ENTR</name>
<sequence length="76" mass="8325">MSGWRRARSRFVSSPARCGRWTSAPVEELRKKHGKLAAVAPLPSAYFTKPSIVIKPNANSRPTGDTTGYLANPQEV</sequence>
<reference evidence="2 3" key="1">
    <citation type="submission" date="2019-05" db="EMBL/GenBank/DDBJ databases">
        <authorList>
            <consortium name="Pathogen Informatics"/>
        </authorList>
    </citation>
    <scope>NUCLEOTIDE SEQUENCE [LARGE SCALE GENOMIC DNA]</scope>
    <source>
        <strain evidence="2 3">NCTC13032</strain>
    </source>
</reference>
<gene>
    <name evidence="2" type="primary">dmsB_2</name>
    <name evidence="2" type="ORF">NCTC13032_02337</name>
</gene>
<dbReference type="Proteomes" id="UP000310719">
    <property type="component" value="Chromosome"/>
</dbReference>
<evidence type="ECO:0000313" key="2">
    <source>
        <dbReference type="EMBL" id="VTP66053.1"/>
    </source>
</evidence>
<accession>A0A4V6JHY8</accession>
<proteinExistence type="predicted"/>
<evidence type="ECO:0000313" key="3">
    <source>
        <dbReference type="Proteomes" id="UP000310719"/>
    </source>
</evidence>
<dbReference type="EMBL" id="LR590464">
    <property type="protein sequence ID" value="VTP66053.1"/>
    <property type="molecule type" value="Genomic_DNA"/>
</dbReference>
<protein>
    <submittedName>
        <fullName evidence="2">DMSO reductase iron-sulfur subunit</fullName>
    </submittedName>
</protein>
<evidence type="ECO:0000256" key="1">
    <source>
        <dbReference type="SAM" id="MobiDB-lite"/>
    </source>
</evidence>
<feature type="region of interest" description="Disordered" evidence="1">
    <location>
        <begin position="57"/>
        <end position="76"/>
    </location>
</feature>